<dbReference type="PROSITE" id="PS51257">
    <property type="entry name" value="PROKAR_LIPOPROTEIN"/>
    <property type="match status" value="1"/>
</dbReference>
<feature type="domain" description="Fe/B12 periplasmic-binding" evidence="7">
    <location>
        <begin position="83"/>
        <end position="343"/>
    </location>
</feature>
<evidence type="ECO:0000313" key="9">
    <source>
        <dbReference type="Proteomes" id="UP001589619"/>
    </source>
</evidence>
<keyword evidence="9" id="KW-1185">Reference proteome</keyword>
<feature type="compositionally biased region" description="Polar residues" evidence="5">
    <location>
        <begin position="57"/>
        <end position="66"/>
    </location>
</feature>
<comment type="caution">
    <text evidence="8">The sequence shown here is derived from an EMBL/GenBank/DDBJ whole genome shotgun (WGS) entry which is preliminary data.</text>
</comment>
<dbReference type="Gene3D" id="3.40.50.1980">
    <property type="entry name" value="Nitrogenase molybdenum iron protein domain"/>
    <property type="match status" value="2"/>
</dbReference>
<comment type="subcellular location">
    <subcellularLocation>
        <location evidence="1">Cell envelope</location>
    </subcellularLocation>
</comment>
<dbReference type="InterPro" id="IPR051313">
    <property type="entry name" value="Bact_iron-sidero_bind"/>
</dbReference>
<dbReference type="RefSeq" id="WP_344903289.1">
    <property type="nucleotide sequence ID" value="NZ_BAAAYO010000001.1"/>
</dbReference>
<dbReference type="Proteomes" id="UP001589619">
    <property type="component" value="Unassembled WGS sequence"/>
</dbReference>
<dbReference type="PANTHER" id="PTHR30532:SF21">
    <property type="entry name" value="SIDEROPHORE-BINDING LIPOPROTEIN YFIY-RELATED"/>
    <property type="match status" value="1"/>
</dbReference>
<reference evidence="8 9" key="1">
    <citation type="submission" date="2024-09" db="EMBL/GenBank/DDBJ databases">
        <authorList>
            <person name="Sun Q."/>
            <person name="Mori K."/>
        </authorList>
    </citation>
    <scope>NUCLEOTIDE SEQUENCE [LARGE SCALE GENOMIC DNA]</scope>
    <source>
        <strain evidence="8 9">JCM 12520</strain>
    </source>
</reference>
<gene>
    <name evidence="8" type="ORF">ACFFNY_14530</name>
</gene>
<evidence type="ECO:0000259" key="7">
    <source>
        <dbReference type="PROSITE" id="PS50983"/>
    </source>
</evidence>
<accession>A0ABV5VWT6</accession>
<dbReference type="InterPro" id="IPR002491">
    <property type="entry name" value="ABC_transptr_periplasmic_BD"/>
</dbReference>
<comment type="similarity">
    <text evidence="2">Belongs to the bacterial solute-binding protein 8 family.</text>
</comment>
<feature type="signal peptide" evidence="6">
    <location>
        <begin position="1"/>
        <end position="24"/>
    </location>
</feature>
<dbReference type="Pfam" id="PF01497">
    <property type="entry name" value="Peripla_BP_2"/>
    <property type="match status" value="1"/>
</dbReference>
<evidence type="ECO:0000256" key="6">
    <source>
        <dbReference type="SAM" id="SignalP"/>
    </source>
</evidence>
<sequence length="343" mass="37665">MIRNYRLYPAMVALLLLLLAAALAACGGASKPAPASQPTSPATSANSPTPPASANTQTTEDSNTPYTVKHAMGETTVKGTPKRVVVLVNDAVEAALDLGIKPVGMVRAWGTDPMYAHLKDQLKDVQIVGDENQPNLELIAALKPDLIIGNKLRQEKVYEQLSRIAPTVFSTRTNSDTFINYKVYAEALNKKAEGDKKLAAFDKRAEELRKQLGDKINTKVSLVRFYVGDKVRIYYNDTFPGGILQKVGLKRPAAQDKETFADIIGKERLPEADGDILFYFTLLDDKGETTKTENDWLQDPLWKNLDVAKKGKAIKVDDGIWNSSGGIISANLMLDDLNKFLLK</sequence>
<name>A0ABV5VWT6_9BACL</name>
<organism evidence="8 9">
    <name type="scientific">Paenibacillus hodogayensis</name>
    <dbReference type="NCBI Taxonomy" id="279208"/>
    <lineage>
        <taxon>Bacteria</taxon>
        <taxon>Bacillati</taxon>
        <taxon>Bacillota</taxon>
        <taxon>Bacilli</taxon>
        <taxon>Bacillales</taxon>
        <taxon>Paenibacillaceae</taxon>
        <taxon>Paenibacillus</taxon>
    </lineage>
</organism>
<evidence type="ECO:0000256" key="3">
    <source>
        <dbReference type="ARBA" id="ARBA00022448"/>
    </source>
</evidence>
<proteinExistence type="inferred from homology"/>
<evidence type="ECO:0000256" key="2">
    <source>
        <dbReference type="ARBA" id="ARBA00008814"/>
    </source>
</evidence>
<dbReference type="PANTHER" id="PTHR30532">
    <property type="entry name" value="IRON III DICITRATE-BINDING PERIPLASMIC PROTEIN"/>
    <property type="match status" value="1"/>
</dbReference>
<evidence type="ECO:0000313" key="8">
    <source>
        <dbReference type="EMBL" id="MFB9752779.1"/>
    </source>
</evidence>
<keyword evidence="3" id="KW-0813">Transport</keyword>
<evidence type="ECO:0000256" key="5">
    <source>
        <dbReference type="SAM" id="MobiDB-lite"/>
    </source>
</evidence>
<evidence type="ECO:0000256" key="1">
    <source>
        <dbReference type="ARBA" id="ARBA00004196"/>
    </source>
</evidence>
<feature type="region of interest" description="Disordered" evidence="5">
    <location>
        <begin position="30"/>
        <end position="66"/>
    </location>
</feature>
<feature type="compositionally biased region" description="Low complexity" evidence="5">
    <location>
        <begin position="30"/>
        <end position="56"/>
    </location>
</feature>
<evidence type="ECO:0000256" key="4">
    <source>
        <dbReference type="ARBA" id="ARBA00022729"/>
    </source>
</evidence>
<protein>
    <submittedName>
        <fullName evidence="8">Iron-siderophore ABC transporter substrate-binding protein</fullName>
    </submittedName>
</protein>
<keyword evidence="4 6" id="KW-0732">Signal</keyword>
<dbReference type="CDD" id="cd01146">
    <property type="entry name" value="FhuD"/>
    <property type="match status" value="1"/>
</dbReference>
<dbReference type="PROSITE" id="PS50983">
    <property type="entry name" value="FE_B12_PBP"/>
    <property type="match status" value="1"/>
</dbReference>
<dbReference type="SUPFAM" id="SSF53807">
    <property type="entry name" value="Helical backbone' metal receptor"/>
    <property type="match status" value="1"/>
</dbReference>
<feature type="chain" id="PRO_5045769195" evidence="6">
    <location>
        <begin position="25"/>
        <end position="343"/>
    </location>
</feature>
<dbReference type="EMBL" id="JBHMAG010000012">
    <property type="protein sequence ID" value="MFB9752779.1"/>
    <property type="molecule type" value="Genomic_DNA"/>
</dbReference>